<dbReference type="GO" id="GO:0070006">
    <property type="term" value="F:metalloaminopeptidase activity"/>
    <property type="evidence" value="ECO:0007669"/>
    <property type="project" value="InterPro"/>
</dbReference>
<dbReference type="Proteomes" id="UP000306509">
    <property type="component" value="Unassembled WGS sequence"/>
</dbReference>
<organism evidence="10 11">
    <name type="scientific">Robinsoniella peoriensis</name>
    <dbReference type="NCBI Taxonomy" id="180332"/>
    <lineage>
        <taxon>Bacteria</taxon>
        <taxon>Bacillati</taxon>
        <taxon>Bacillota</taxon>
        <taxon>Clostridia</taxon>
        <taxon>Lachnospirales</taxon>
        <taxon>Lachnospiraceae</taxon>
        <taxon>Robinsoniella</taxon>
    </lineage>
</organism>
<dbReference type="CDD" id="cd00433">
    <property type="entry name" value="Peptidase_M17"/>
    <property type="match status" value="1"/>
</dbReference>
<evidence type="ECO:0000256" key="5">
    <source>
        <dbReference type="ARBA" id="ARBA00033172"/>
    </source>
</evidence>
<evidence type="ECO:0000256" key="6">
    <source>
        <dbReference type="ARBA" id="ARBA00049972"/>
    </source>
</evidence>
<dbReference type="InterPro" id="IPR011356">
    <property type="entry name" value="Leucine_aapep/pepB"/>
</dbReference>
<evidence type="ECO:0000313" key="11">
    <source>
        <dbReference type="Proteomes" id="UP000306509"/>
    </source>
</evidence>
<dbReference type="PANTHER" id="PTHR11963:SF23">
    <property type="entry name" value="CYTOSOL AMINOPEPTIDASE"/>
    <property type="match status" value="1"/>
</dbReference>
<dbReference type="GO" id="GO:0006508">
    <property type="term" value="P:proteolysis"/>
    <property type="evidence" value="ECO:0007669"/>
    <property type="project" value="UniProtKB-KW"/>
</dbReference>
<comment type="function">
    <text evidence="6">Presumably involved in the processing and regular turnover of intracellular proteins. Catalyzes the removal of unsubstituted N-terminal amino acids from various peptides.</text>
</comment>
<dbReference type="AlphaFoldDB" id="A0A4U8Q1L8"/>
<keyword evidence="11" id="KW-1185">Reference proteome</keyword>
<reference evidence="10 11" key="1">
    <citation type="journal article" date="2019" name="Anaerobe">
        <title>Detection of Robinsoniella peoriensis in multiple bone samples of a trauma patient.</title>
        <authorList>
            <person name="Schrottner P."/>
            <person name="Hartwich K."/>
            <person name="Bunk B."/>
            <person name="Schober I."/>
            <person name="Helbig S."/>
            <person name="Rudolph W.W."/>
            <person name="Gunzer F."/>
        </authorList>
    </citation>
    <scope>NUCLEOTIDE SEQUENCE [LARGE SCALE GENOMIC DNA]</scope>
    <source>
        <strain evidence="10 11">DSM 106044</strain>
    </source>
</reference>
<name>A0A4U8Q1L8_9FIRM</name>
<gene>
    <name evidence="10" type="primary">pepA_2</name>
    <name evidence="10" type="ORF">DSM106044_04569</name>
</gene>
<proteinExistence type="inferred from homology"/>
<evidence type="ECO:0000313" key="10">
    <source>
        <dbReference type="EMBL" id="TLC98611.1"/>
    </source>
</evidence>
<keyword evidence="2 10" id="KW-0031">Aminopeptidase</keyword>
<dbReference type="STRING" id="180332.GCA_000797495_03718"/>
<evidence type="ECO:0000256" key="8">
    <source>
        <dbReference type="ARBA" id="ARBA00050061"/>
    </source>
</evidence>
<protein>
    <recommendedName>
        <fullName evidence="7">Probable cytosol aminopeptidase</fullName>
    </recommendedName>
    <alternativeName>
        <fullName evidence="8">Leucine aminopeptidase</fullName>
    </alternativeName>
    <alternativeName>
        <fullName evidence="5">Leucyl aminopeptidase</fullName>
    </alternativeName>
</protein>
<dbReference type="Pfam" id="PF00883">
    <property type="entry name" value="Peptidase_M17"/>
    <property type="match status" value="1"/>
</dbReference>
<dbReference type="PROSITE" id="PS00631">
    <property type="entry name" value="CYTOSOL_AP"/>
    <property type="match status" value="1"/>
</dbReference>
<evidence type="ECO:0000256" key="7">
    <source>
        <dbReference type="ARBA" id="ARBA00050021"/>
    </source>
</evidence>
<dbReference type="GO" id="GO:0030145">
    <property type="term" value="F:manganese ion binding"/>
    <property type="evidence" value="ECO:0007669"/>
    <property type="project" value="InterPro"/>
</dbReference>
<dbReference type="GO" id="GO:0005737">
    <property type="term" value="C:cytoplasm"/>
    <property type="evidence" value="ECO:0007669"/>
    <property type="project" value="InterPro"/>
</dbReference>
<dbReference type="PANTHER" id="PTHR11963">
    <property type="entry name" value="LEUCINE AMINOPEPTIDASE-RELATED"/>
    <property type="match status" value="1"/>
</dbReference>
<comment type="caution">
    <text evidence="10">The sequence shown here is derived from an EMBL/GenBank/DDBJ whole genome shotgun (WGS) entry which is preliminary data.</text>
</comment>
<evidence type="ECO:0000256" key="2">
    <source>
        <dbReference type="ARBA" id="ARBA00022438"/>
    </source>
</evidence>
<evidence type="ECO:0000259" key="9">
    <source>
        <dbReference type="PROSITE" id="PS00631"/>
    </source>
</evidence>
<comment type="similarity">
    <text evidence="1">Belongs to the peptidase M17 family.</text>
</comment>
<dbReference type="SUPFAM" id="SSF53187">
    <property type="entry name" value="Zn-dependent exopeptidases"/>
    <property type="match status" value="1"/>
</dbReference>
<dbReference type="Gene3D" id="3.40.630.10">
    <property type="entry name" value="Zn peptidases"/>
    <property type="match status" value="1"/>
</dbReference>
<dbReference type="PRINTS" id="PR00481">
    <property type="entry name" value="LAMNOPPTDASE"/>
</dbReference>
<accession>A0A4U8Q1L8</accession>
<keyword evidence="3" id="KW-0645">Protease</keyword>
<dbReference type="InterPro" id="IPR000819">
    <property type="entry name" value="Peptidase_M17_C"/>
</dbReference>
<evidence type="ECO:0000256" key="4">
    <source>
        <dbReference type="ARBA" id="ARBA00022801"/>
    </source>
</evidence>
<sequence length="474" mass="52440">MQFHINAGLDPMGEESRLILIGKKGEKLNAPIINSSIQKRQITRWDIRENKEYPFCDLQKQSRILGKNAVGDIRIYLDGVCREEESAAELIRLMVKAIVKGGYSFAKEGLKKIGNNSIFINRELFSKYPKCHYTFITRFNLCKILEEAVMDARCISHARSLGNLPGNYFGIREMEGYVRELADYYHLKAEVFDDRALKEMGCQGILAVNQGSSKEARLLVLYYEGSGEGSLTALVGKSVMFDSGGYHLKSMGDMEGMQYDMCGGANILAAFETAVRNKSKQRICAILPCVENVISPDACKMGDVITTMSGKTVEIYNTDAEGRLILCDALTFAAKIGAESIIDLATLTYSCQNALGSEIAGIFSNCDEFYGEFQNRAKVCGEKLWRLPLDAYFQQEIKDSLTADLINYVPGKGGGASVAASFLEEFIEEGIRWIHLDVVGPAVNKQETESLCKGATGVFTDTIASLLDDKRSDK</sequence>
<dbReference type="EMBL" id="QGQD01000089">
    <property type="protein sequence ID" value="TLC98611.1"/>
    <property type="molecule type" value="Genomic_DNA"/>
</dbReference>
<evidence type="ECO:0000256" key="1">
    <source>
        <dbReference type="ARBA" id="ARBA00009528"/>
    </source>
</evidence>
<keyword evidence="4 10" id="KW-0378">Hydrolase</keyword>
<feature type="domain" description="Cytosol aminopeptidase" evidence="9">
    <location>
        <begin position="317"/>
        <end position="324"/>
    </location>
</feature>
<evidence type="ECO:0000256" key="3">
    <source>
        <dbReference type="ARBA" id="ARBA00022670"/>
    </source>
</evidence>
<dbReference type="RefSeq" id="WP_161597422.1">
    <property type="nucleotide sequence ID" value="NZ_QGQD01000089.1"/>
</dbReference>